<sequence length="160" mass="17447">MLIDGSALVSEEHPVPVQIKVPSMGQQFIALQLPFPPRHASGRPSTHPCLFCLDRHRYDLPVITSYSMSAELVVLLQADTSIAQHISPAHLKRSADSVIAYYPSRLLASQTLCPSTQVPMRVPRRLTRVDGNTASGSASTRFSGSRRQRGSGSPVPSMRT</sequence>
<protein>
    <submittedName>
        <fullName evidence="1">Uncharacterized protein</fullName>
    </submittedName>
</protein>
<reference evidence="1" key="2">
    <citation type="journal article" date="2022" name="New Phytol.">
        <title>Evolutionary transition to the ectomycorrhizal habit in the genomes of a hyperdiverse lineage of mushroom-forming fungi.</title>
        <authorList>
            <person name="Looney B."/>
            <person name="Miyauchi S."/>
            <person name="Morin E."/>
            <person name="Drula E."/>
            <person name="Courty P.E."/>
            <person name="Kohler A."/>
            <person name="Kuo A."/>
            <person name="LaButti K."/>
            <person name="Pangilinan J."/>
            <person name="Lipzen A."/>
            <person name="Riley R."/>
            <person name="Andreopoulos W."/>
            <person name="He G."/>
            <person name="Johnson J."/>
            <person name="Nolan M."/>
            <person name="Tritt A."/>
            <person name="Barry K.W."/>
            <person name="Grigoriev I.V."/>
            <person name="Nagy L.G."/>
            <person name="Hibbett D."/>
            <person name="Henrissat B."/>
            <person name="Matheny P.B."/>
            <person name="Labbe J."/>
            <person name="Martin F.M."/>
        </authorList>
    </citation>
    <scope>NUCLEOTIDE SEQUENCE</scope>
    <source>
        <strain evidence="1">FP105234-sp</strain>
    </source>
</reference>
<reference evidence="1" key="1">
    <citation type="submission" date="2021-02" db="EMBL/GenBank/DDBJ databases">
        <authorList>
            <consortium name="DOE Joint Genome Institute"/>
            <person name="Ahrendt S."/>
            <person name="Looney B.P."/>
            <person name="Miyauchi S."/>
            <person name="Morin E."/>
            <person name="Drula E."/>
            <person name="Courty P.E."/>
            <person name="Chicoki N."/>
            <person name="Fauchery L."/>
            <person name="Kohler A."/>
            <person name="Kuo A."/>
            <person name="Labutti K."/>
            <person name="Pangilinan J."/>
            <person name="Lipzen A."/>
            <person name="Riley R."/>
            <person name="Andreopoulos W."/>
            <person name="He G."/>
            <person name="Johnson J."/>
            <person name="Barry K.W."/>
            <person name="Grigoriev I.V."/>
            <person name="Nagy L."/>
            <person name="Hibbett D."/>
            <person name="Henrissat B."/>
            <person name="Matheny P.B."/>
            <person name="Labbe J."/>
            <person name="Martin F."/>
        </authorList>
    </citation>
    <scope>NUCLEOTIDE SEQUENCE</scope>
    <source>
        <strain evidence="1">FP105234-sp</strain>
    </source>
</reference>
<gene>
    <name evidence="1" type="ORF">FA95DRAFT_1611191</name>
</gene>
<keyword evidence="2" id="KW-1185">Reference proteome</keyword>
<evidence type="ECO:0000313" key="2">
    <source>
        <dbReference type="Proteomes" id="UP000814033"/>
    </source>
</evidence>
<accession>A0ACB8RCA9</accession>
<proteinExistence type="predicted"/>
<name>A0ACB8RCA9_9AGAM</name>
<comment type="caution">
    <text evidence="1">The sequence shown here is derived from an EMBL/GenBank/DDBJ whole genome shotgun (WGS) entry which is preliminary data.</text>
</comment>
<dbReference type="EMBL" id="MU276137">
    <property type="protein sequence ID" value="KAI0041205.1"/>
    <property type="molecule type" value="Genomic_DNA"/>
</dbReference>
<dbReference type="Proteomes" id="UP000814033">
    <property type="component" value="Unassembled WGS sequence"/>
</dbReference>
<organism evidence="1 2">
    <name type="scientific">Auriscalpium vulgare</name>
    <dbReference type="NCBI Taxonomy" id="40419"/>
    <lineage>
        <taxon>Eukaryota</taxon>
        <taxon>Fungi</taxon>
        <taxon>Dikarya</taxon>
        <taxon>Basidiomycota</taxon>
        <taxon>Agaricomycotina</taxon>
        <taxon>Agaricomycetes</taxon>
        <taxon>Russulales</taxon>
        <taxon>Auriscalpiaceae</taxon>
        <taxon>Auriscalpium</taxon>
    </lineage>
</organism>
<evidence type="ECO:0000313" key="1">
    <source>
        <dbReference type="EMBL" id="KAI0041205.1"/>
    </source>
</evidence>